<keyword evidence="1" id="KW-0812">Transmembrane</keyword>
<organism evidence="2 3">
    <name type="scientific">Stephania japonica</name>
    <dbReference type="NCBI Taxonomy" id="461633"/>
    <lineage>
        <taxon>Eukaryota</taxon>
        <taxon>Viridiplantae</taxon>
        <taxon>Streptophyta</taxon>
        <taxon>Embryophyta</taxon>
        <taxon>Tracheophyta</taxon>
        <taxon>Spermatophyta</taxon>
        <taxon>Magnoliopsida</taxon>
        <taxon>Ranunculales</taxon>
        <taxon>Menispermaceae</taxon>
        <taxon>Menispermoideae</taxon>
        <taxon>Cissampelideae</taxon>
        <taxon>Stephania</taxon>
    </lineage>
</organism>
<gene>
    <name evidence="2" type="ORF">Sjap_022169</name>
</gene>
<comment type="caution">
    <text evidence="2">The sequence shown here is derived from an EMBL/GenBank/DDBJ whole genome shotgun (WGS) entry which is preliminary data.</text>
</comment>
<keyword evidence="1" id="KW-0472">Membrane</keyword>
<sequence>MLPSVSLVLVLETFRFGTGFLFLLFSCFQVQAIVKRSTGQEVIFLAYGLNRSSCSSNGFDKFFLV</sequence>
<evidence type="ECO:0000313" key="2">
    <source>
        <dbReference type="EMBL" id="KAK9096672.1"/>
    </source>
</evidence>
<dbReference type="EMBL" id="JBBNAE010000009">
    <property type="protein sequence ID" value="KAK9096672.1"/>
    <property type="molecule type" value="Genomic_DNA"/>
</dbReference>
<evidence type="ECO:0000313" key="3">
    <source>
        <dbReference type="Proteomes" id="UP001417504"/>
    </source>
</evidence>
<evidence type="ECO:0000256" key="1">
    <source>
        <dbReference type="SAM" id="Phobius"/>
    </source>
</evidence>
<dbReference type="AlphaFoldDB" id="A0AAP0HTG5"/>
<dbReference type="Proteomes" id="UP001417504">
    <property type="component" value="Unassembled WGS sequence"/>
</dbReference>
<keyword evidence="1" id="KW-1133">Transmembrane helix</keyword>
<feature type="transmembrane region" description="Helical" evidence="1">
    <location>
        <begin position="6"/>
        <end position="28"/>
    </location>
</feature>
<protein>
    <submittedName>
        <fullName evidence="2">Uncharacterized protein</fullName>
    </submittedName>
</protein>
<reference evidence="2 3" key="1">
    <citation type="submission" date="2024-01" db="EMBL/GenBank/DDBJ databases">
        <title>Genome assemblies of Stephania.</title>
        <authorList>
            <person name="Yang L."/>
        </authorList>
    </citation>
    <scope>NUCLEOTIDE SEQUENCE [LARGE SCALE GENOMIC DNA]</scope>
    <source>
        <strain evidence="2">QJT</strain>
        <tissue evidence="2">Leaf</tissue>
    </source>
</reference>
<name>A0AAP0HTG5_9MAGN</name>
<accession>A0AAP0HTG5</accession>
<proteinExistence type="predicted"/>
<keyword evidence="3" id="KW-1185">Reference proteome</keyword>